<dbReference type="SUPFAM" id="SSF46894">
    <property type="entry name" value="C-terminal effector domain of the bipartite response regulators"/>
    <property type="match status" value="1"/>
</dbReference>
<keyword evidence="1" id="KW-0805">Transcription regulation</keyword>
<keyword evidence="2" id="KW-0238">DNA-binding</keyword>
<dbReference type="InterPro" id="IPR016032">
    <property type="entry name" value="Sig_transdc_resp-reg_C-effctor"/>
</dbReference>
<dbReference type="GO" id="GO:0006355">
    <property type="term" value="P:regulation of DNA-templated transcription"/>
    <property type="evidence" value="ECO:0007669"/>
    <property type="project" value="InterPro"/>
</dbReference>
<dbReference type="PANTHER" id="PTHR44688">
    <property type="entry name" value="DNA-BINDING TRANSCRIPTIONAL ACTIVATOR DEVR_DOSR"/>
    <property type="match status" value="1"/>
</dbReference>
<evidence type="ECO:0000256" key="2">
    <source>
        <dbReference type="ARBA" id="ARBA00023125"/>
    </source>
</evidence>
<feature type="domain" description="HTH luxR-type" evidence="4">
    <location>
        <begin position="308"/>
        <end position="373"/>
    </location>
</feature>
<dbReference type="InterPro" id="IPR029016">
    <property type="entry name" value="GAF-like_dom_sf"/>
</dbReference>
<dbReference type="CDD" id="cd06170">
    <property type="entry name" value="LuxR_C_like"/>
    <property type="match status" value="1"/>
</dbReference>
<dbReference type="SUPFAM" id="SSF55781">
    <property type="entry name" value="GAF domain-like"/>
    <property type="match status" value="1"/>
</dbReference>
<dbReference type="InterPro" id="IPR036388">
    <property type="entry name" value="WH-like_DNA-bd_sf"/>
</dbReference>
<dbReference type="InterPro" id="IPR000792">
    <property type="entry name" value="Tscrpt_reg_LuxR_C"/>
</dbReference>
<dbReference type="EMBL" id="RCZG01000001">
    <property type="protein sequence ID" value="TPG36491.1"/>
    <property type="molecule type" value="Genomic_DNA"/>
</dbReference>
<evidence type="ECO:0000256" key="1">
    <source>
        <dbReference type="ARBA" id="ARBA00023015"/>
    </source>
</evidence>
<name>A0A502EJI9_9MYCO</name>
<dbReference type="SMART" id="SM00421">
    <property type="entry name" value="HTH_LUXR"/>
    <property type="match status" value="1"/>
</dbReference>
<dbReference type="PROSITE" id="PS00622">
    <property type="entry name" value="HTH_LUXR_1"/>
    <property type="match status" value="1"/>
</dbReference>
<dbReference type="OrthoDB" id="161302at2"/>
<dbReference type="PROSITE" id="PS50043">
    <property type="entry name" value="HTH_LUXR_2"/>
    <property type="match status" value="1"/>
</dbReference>
<evidence type="ECO:0000259" key="4">
    <source>
        <dbReference type="PROSITE" id="PS50043"/>
    </source>
</evidence>
<dbReference type="PANTHER" id="PTHR44688:SF16">
    <property type="entry name" value="DNA-BINDING TRANSCRIPTIONAL ACTIVATOR DEVR_DOSR"/>
    <property type="match status" value="1"/>
</dbReference>
<keyword evidence="3" id="KW-0804">Transcription</keyword>
<gene>
    <name evidence="5" type="ORF">EAH80_00495</name>
</gene>
<reference evidence="5 6" key="1">
    <citation type="journal article" date="2019" name="Environ. Microbiol.">
        <title>Species interactions and distinct microbial communities in high Arctic permafrost affected cryosols are associated with the CH4 and CO2 gas fluxes.</title>
        <authorList>
            <person name="Altshuler I."/>
            <person name="Hamel J."/>
            <person name="Turney S."/>
            <person name="Magnuson E."/>
            <person name="Levesque R."/>
            <person name="Greer C."/>
            <person name="Whyte L.G."/>
        </authorList>
    </citation>
    <scope>NUCLEOTIDE SEQUENCE [LARGE SCALE GENOMIC DNA]</scope>
    <source>
        <strain evidence="5 6">S5.20</strain>
    </source>
</reference>
<dbReference type="GO" id="GO:0003677">
    <property type="term" value="F:DNA binding"/>
    <property type="evidence" value="ECO:0007669"/>
    <property type="project" value="UniProtKB-KW"/>
</dbReference>
<dbReference type="Pfam" id="PF00196">
    <property type="entry name" value="GerE"/>
    <property type="match status" value="1"/>
</dbReference>
<accession>A0A502EJI9</accession>
<comment type="caution">
    <text evidence="5">The sequence shown here is derived from an EMBL/GenBank/DDBJ whole genome shotgun (WGS) entry which is preliminary data.</text>
</comment>
<protein>
    <submittedName>
        <fullName evidence="5">LuxR family transcriptional regulator</fullName>
    </submittedName>
</protein>
<evidence type="ECO:0000256" key="3">
    <source>
        <dbReference type="ARBA" id="ARBA00023163"/>
    </source>
</evidence>
<dbReference type="AlphaFoldDB" id="A0A502EJI9"/>
<dbReference type="Gene3D" id="3.30.450.40">
    <property type="match status" value="1"/>
</dbReference>
<dbReference type="Gene3D" id="1.10.10.10">
    <property type="entry name" value="Winged helix-like DNA-binding domain superfamily/Winged helix DNA-binding domain"/>
    <property type="match status" value="1"/>
</dbReference>
<keyword evidence="6" id="KW-1185">Reference proteome</keyword>
<proteinExistence type="predicted"/>
<evidence type="ECO:0000313" key="6">
    <source>
        <dbReference type="Proteomes" id="UP000320095"/>
    </source>
</evidence>
<sequence>MTLSRFCMESDVTGVRLVEQAQSTVAAACDHLELPMREPPLGSVAELEDLRRRLEAVVVTEDRPDRSASASAQLIEVLRVQCAVLDEDLSRRAGALSEVRSALKELRGLSPSDMMQAAPVVLSQQMSFQRAMISKVRGSLWLPRHLHIDGAAADTESQRFLEYVDGAQFQLAVAPLETEMVRKRCGALVTSPTSDKRTFKAIVAVSGCFGYVATPIVVQGRVIGMLHADRPGGYGSPTADHLDQLEAFAECLSVAFESAVLEEKSALQRSEVSNLCARVDDLLDQVVGNDRPMRASEPGEGVRRSTQLQPDISTLTPREREIMEHVATGATNGQIARCLVISEGTVKSHLKHIAKKLRTPSRAAAVAVYSGLVAVGAGR</sequence>
<evidence type="ECO:0000313" key="5">
    <source>
        <dbReference type="EMBL" id="TPG36491.1"/>
    </source>
</evidence>
<dbReference type="RefSeq" id="WP_140687122.1">
    <property type="nucleotide sequence ID" value="NZ_RCZG01000001.1"/>
</dbReference>
<dbReference type="Proteomes" id="UP000320095">
    <property type="component" value="Unassembled WGS sequence"/>
</dbReference>
<dbReference type="PRINTS" id="PR00038">
    <property type="entry name" value="HTHLUXR"/>
</dbReference>
<organism evidence="5 6">
    <name type="scientific">Mycolicibacterium hodleri</name>
    <dbReference type="NCBI Taxonomy" id="49897"/>
    <lineage>
        <taxon>Bacteria</taxon>
        <taxon>Bacillati</taxon>
        <taxon>Actinomycetota</taxon>
        <taxon>Actinomycetes</taxon>
        <taxon>Mycobacteriales</taxon>
        <taxon>Mycobacteriaceae</taxon>
        <taxon>Mycolicibacterium</taxon>
    </lineage>
</organism>